<dbReference type="InterPro" id="IPR029066">
    <property type="entry name" value="PLP-binding_barrel"/>
</dbReference>
<dbReference type="Pfam" id="PF01168">
    <property type="entry name" value="Ala_racemase_N"/>
    <property type="match status" value="1"/>
</dbReference>
<dbReference type="GO" id="GO:0005829">
    <property type="term" value="C:cytosol"/>
    <property type="evidence" value="ECO:0007669"/>
    <property type="project" value="TreeGrafter"/>
</dbReference>
<organism evidence="7 8">
    <name type="scientific">Pomacea canaliculata</name>
    <name type="common">Golden apple snail</name>
    <dbReference type="NCBI Taxonomy" id="400727"/>
    <lineage>
        <taxon>Eukaryota</taxon>
        <taxon>Metazoa</taxon>
        <taxon>Spiralia</taxon>
        <taxon>Lophotrochozoa</taxon>
        <taxon>Mollusca</taxon>
        <taxon>Gastropoda</taxon>
        <taxon>Caenogastropoda</taxon>
        <taxon>Architaenioglossa</taxon>
        <taxon>Ampullarioidea</taxon>
        <taxon>Ampullariidae</taxon>
        <taxon>Pomacea</taxon>
    </lineage>
</organism>
<name>A0A2T7Q0G7_POMCA</name>
<dbReference type="NCBIfam" id="TIGR00492">
    <property type="entry name" value="alr"/>
    <property type="match status" value="1"/>
</dbReference>
<dbReference type="STRING" id="400727.A0A2T7Q0G7"/>
<dbReference type="EMBL" id="PZQS01000001">
    <property type="protein sequence ID" value="PVD39159.1"/>
    <property type="molecule type" value="Genomic_DNA"/>
</dbReference>
<dbReference type="OrthoDB" id="186866at2759"/>
<keyword evidence="8" id="KW-1185">Reference proteome</keyword>
<feature type="modified residue" description="N6-(pyridoxal phosphate)lysine" evidence="4">
    <location>
        <position position="299"/>
    </location>
</feature>
<evidence type="ECO:0000259" key="6">
    <source>
        <dbReference type="SMART" id="SM01005"/>
    </source>
</evidence>
<dbReference type="AlphaFoldDB" id="A0A2T7Q0G7"/>
<dbReference type="InterPro" id="IPR011079">
    <property type="entry name" value="Ala_racemase_C"/>
</dbReference>
<sequence>MLAISYELLHDYISSTPCVIDANSFSNNIFQNKMDCDICRELRSVPEERNISTQIFSEKYAYSGVPVLIKDAAVNWTAMSTFSFKFFKQLYTETEGSMEAVEDECQFFEYQTEFSSLKQVFNMSDERASFQQGEKPWYVAWSNCHKGIAKTLRSHYQKPYFLPEDSESIPTDWIFLGGSGPGANMHVVGRGATALLAGADFRPKIVAPTAESRVLPRVLRDERHSRKRRHPKHTHLQESPLFNGEALEQECNDEEPSESEFWLTGRSTYLRIDLDIILHNIRILKERCSPETEVMAVIKANAYGHGSVAVARHLSANGIRHFAVATAAEGQELRQAGIKDFIQVFGNCVGEEVNIMQHFHLTPTVTTETFLNHWISWRSMNRVNVHFPVPPVVIKVDSGMSRNGCQPEELPKLMAICRKNGVPVHSLMTHFAQAWDDEEFTKCQLDTFLKAAEPYRGTGIKLQAANSAAIIRGFATDLDIVRPGICIYGLPPDLSQEAVQTVQRLGLRPALSWIAHPNMVKVLPPGRHVGYDQTYVLDKEESIATFSVGYADGYSRLLSEKGVLSTSSGQMQSVVGRVSMDAITVRVEPGTSPATPFYVYTDDLTSPNSVTGVARVTNTIPYEVLTSLATRLPRIYVTKGTLATADGQVIELQGLTGETDYKSETISDS</sequence>
<dbReference type="InterPro" id="IPR009006">
    <property type="entry name" value="Ala_racemase/Decarboxylase_C"/>
</dbReference>
<dbReference type="PRINTS" id="PR00992">
    <property type="entry name" value="ALARACEMASE"/>
</dbReference>
<evidence type="ECO:0000256" key="5">
    <source>
        <dbReference type="PIRSR" id="PIRSR600821-52"/>
    </source>
</evidence>
<dbReference type="PANTHER" id="PTHR30511">
    <property type="entry name" value="ALANINE RACEMASE"/>
    <property type="match status" value="1"/>
</dbReference>
<feature type="binding site" evidence="5">
    <location>
        <position position="402"/>
    </location>
    <ligand>
        <name>substrate</name>
    </ligand>
</feature>
<dbReference type="PANTHER" id="PTHR30511:SF0">
    <property type="entry name" value="ALANINE RACEMASE, CATABOLIC-RELATED"/>
    <property type="match status" value="1"/>
</dbReference>
<keyword evidence="2 4" id="KW-0663">Pyridoxal phosphate</keyword>
<reference evidence="7 8" key="1">
    <citation type="submission" date="2018-04" db="EMBL/GenBank/DDBJ databases">
        <title>The genome of golden apple snail Pomacea canaliculata provides insight into stress tolerance and invasive adaptation.</title>
        <authorList>
            <person name="Liu C."/>
            <person name="Liu B."/>
            <person name="Ren Y."/>
            <person name="Zhang Y."/>
            <person name="Wang H."/>
            <person name="Li S."/>
            <person name="Jiang F."/>
            <person name="Yin L."/>
            <person name="Zhang G."/>
            <person name="Qian W."/>
            <person name="Fan W."/>
        </authorList>
    </citation>
    <scope>NUCLEOTIDE SEQUENCE [LARGE SCALE GENOMIC DNA]</scope>
    <source>
        <strain evidence="7">SZHN2017</strain>
        <tissue evidence="7">Muscle</tissue>
    </source>
</reference>
<dbReference type="GO" id="GO:0030170">
    <property type="term" value="F:pyridoxal phosphate binding"/>
    <property type="evidence" value="ECO:0007669"/>
    <property type="project" value="TreeGrafter"/>
</dbReference>
<dbReference type="PROSITE" id="PS00395">
    <property type="entry name" value="ALANINE_RACEMASE"/>
    <property type="match status" value="1"/>
</dbReference>
<accession>A0A2T7Q0G7</accession>
<dbReference type="CDD" id="cd00430">
    <property type="entry name" value="PLPDE_III_AR"/>
    <property type="match status" value="1"/>
</dbReference>
<dbReference type="Gene3D" id="3.20.20.10">
    <property type="entry name" value="Alanine racemase"/>
    <property type="match status" value="1"/>
</dbReference>
<dbReference type="Proteomes" id="UP000245119">
    <property type="component" value="Linkage Group LG1"/>
</dbReference>
<dbReference type="SMART" id="SM01005">
    <property type="entry name" value="Ala_racemase_C"/>
    <property type="match status" value="1"/>
</dbReference>
<protein>
    <recommendedName>
        <fullName evidence="6">Alanine racemase C-terminal domain-containing protein</fullName>
    </recommendedName>
</protein>
<dbReference type="InterPro" id="IPR001608">
    <property type="entry name" value="Ala_racemase_N"/>
</dbReference>
<dbReference type="SUPFAM" id="SSF51419">
    <property type="entry name" value="PLP-binding barrel"/>
    <property type="match status" value="1"/>
</dbReference>
<evidence type="ECO:0000256" key="1">
    <source>
        <dbReference type="ARBA" id="ARBA00001933"/>
    </source>
</evidence>
<evidence type="ECO:0000313" key="7">
    <source>
        <dbReference type="EMBL" id="PVD39159.1"/>
    </source>
</evidence>
<keyword evidence="3" id="KW-0413">Isomerase</keyword>
<dbReference type="HAMAP" id="MF_01201">
    <property type="entry name" value="Ala_racemase"/>
    <property type="match status" value="1"/>
</dbReference>
<dbReference type="SUPFAM" id="SSF51197">
    <property type="entry name" value="Clavaminate synthase-like"/>
    <property type="match status" value="1"/>
</dbReference>
<proteinExistence type="inferred from homology"/>
<dbReference type="InterPro" id="IPR020622">
    <property type="entry name" value="Ala_racemase_pyridoxalP-BS"/>
</dbReference>
<comment type="caution">
    <text evidence="7">The sequence shown here is derived from an EMBL/GenBank/DDBJ whole genome shotgun (WGS) entry which is preliminary data.</text>
</comment>
<dbReference type="Gene3D" id="2.40.37.10">
    <property type="entry name" value="Lyase, Ornithine Decarboxylase, Chain A, domain 1"/>
    <property type="match status" value="1"/>
</dbReference>
<evidence type="ECO:0000313" key="8">
    <source>
        <dbReference type="Proteomes" id="UP000245119"/>
    </source>
</evidence>
<dbReference type="SUPFAM" id="SSF50621">
    <property type="entry name" value="Alanine racemase C-terminal domain-like"/>
    <property type="match status" value="1"/>
</dbReference>
<feature type="binding site" evidence="5">
    <location>
        <position position="580"/>
    </location>
    <ligand>
        <name>substrate</name>
    </ligand>
</feature>
<dbReference type="GO" id="GO:0006522">
    <property type="term" value="P:alanine metabolic process"/>
    <property type="evidence" value="ECO:0007669"/>
    <property type="project" value="InterPro"/>
</dbReference>
<evidence type="ECO:0000256" key="2">
    <source>
        <dbReference type="ARBA" id="ARBA00022898"/>
    </source>
</evidence>
<evidence type="ECO:0000256" key="3">
    <source>
        <dbReference type="ARBA" id="ARBA00023235"/>
    </source>
</evidence>
<feature type="domain" description="Alanine racemase C-terminal" evidence="6">
    <location>
        <begin position="510"/>
        <end position="637"/>
    </location>
</feature>
<gene>
    <name evidence="7" type="ORF">C0Q70_01787</name>
</gene>
<dbReference type="Gene3D" id="2.60.120.650">
    <property type="entry name" value="Cupin"/>
    <property type="match status" value="1"/>
</dbReference>
<dbReference type="InterPro" id="IPR000821">
    <property type="entry name" value="Ala_racemase"/>
</dbReference>
<comment type="cofactor">
    <cofactor evidence="1 4">
        <name>pyridoxal 5'-phosphate</name>
        <dbReference type="ChEBI" id="CHEBI:597326"/>
    </cofactor>
</comment>
<dbReference type="Pfam" id="PF00842">
    <property type="entry name" value="Ala_racemase_C"/>
    <property type="match status" value="1"/>
</dbReference>
<dbReference type="GO" id="GO:0008784">
    <property type="term" value="F:alanine racemase activity"/>
    <property type="evidence" value="ECO:0007669"/>
    <property type="project" value="InterPro"/>
</dbReference>
<evidence type="ECO:0000256" key="4">
    <source>
        <dbReference type="PIRSR" id="PIRSR600821-50"/>
    </source>
</evidence>